<dbReference type="GO" id="GO:0009982">
    <property type="term" value="F:pseudouridine synthase activity"/>
    <property type="evidence" value="ECO:0007669"/>
    <property type="project" value="InterPro"/>
</dbReference>
<evidence type="ECO:0000313" key="7">
    <source>
        <dbReference type="Proteomes" id="UP000093346"/>
    </source>
</evidence>
<dbReference type="SUPFAM" id="SSF55120">
    <property type="entry name" value="Pseudouridine synthase"/>
    <property type="match status" value="1"/>
</dbReference>
<dbReference type="GO" id="GO:0140098">
    <property type="term" value="F:catalytic activity, acting on RNA"/>
    <property type="evidence" value="ECO:0007669"/>
    <property type="project" value="UniProtKB-ARBA"/>
</dbReference>
<dbReference type="InterPro" id="IPR020103">
    <property type="entry name" value="PsdUridine_synth_cat_dom_sf"/>
</dbReference>
<evidence type="ECO:0000256" key="1">
    <source>
        <dbReference type="ARBA" id="ARBA00000073"/>
    </source>
</evidence>
<dbReference type="GO" id="GO:0000455">
    <property type="term" value="P:enzyme-directed rRNA pseudouridine synthesis"/>
    <property type="evidence" value="ECO:0007669"/>
    <property type="project" value="TreeGrafter"/>
</dbReference>
<dbReference type="EC" id="5.4.99.-" evidence="4"/>
<accession>A0AB33BCW2</accession>
<evidence type="ECO:0000313" key="6">
    <source>
        <dbReference type="EMBL" id="ANZ59266.1"/>
    </source>
</evidence>
<dbReference type="Proteomes" id="UP000093346">
    <property type="component" value="Chromosome"/>
</dbReference>
<keyword evidence="4" id="KW-0413">Isomerase</keyword>
<evidence type="ECO:0000256" key="4">
    <source>
        <dbReference type="RuleBase" id="RU362028"/>
    </source>
</evidence>
<protein>
    <recommendedName>
        <fullName evidence="4">Pseudouridine synthase</fullName>
        <ecNumber evidence="4">5.4.99.-</ecNumber>
    </recommendedName>
</protein>
<proteinExistence type="inferred from homology"/>
<dbReference type="KEGG" id="lle:AYR59_04250"/>
<evidence type="ECO:0000256" key="3">
    <source>
        <dbReference type="PIRSR" id="PIRSR606225-1"/>
    </source>
</evidence>
<dbReference type="InterPro" id="IPR006225">
    <property type="entry name" value="PsdUridine_synth_RluC/D"/>
</dbReference>
<organism evidence="6 7">
    <name type="scientific">Fructilactobacillus lindneri</name>
    <dbReference type="NCBI Taxonomy" id="53444"/>
    <lineage>
        <taxon>Bacteria</taxon>
        <taxon>Bacillati</taxon>
        <taxon>Bacillota</taxon>
        <taxon>Bacilli</taxon>
        <taxon>Lactobacillales</taxon>
        <taxon>Lactobacillaceae</taxon>
        <taxon>Fructilactobacillus</taxon>
    </lineage>
</organism>
<dbReference type="PANTHER" id="PTHR21600">
    <property type="entry name" value="MITOCHONDRIAL RNA PSEUDOURIDINE SYNTHASE"/>
    <property type="match status" value="1"/>
</dbReference>
<dbReference type="InterPro" id="IPR050188">
    <property type="entry name" value="RluA_PseudoU_synthase"/>
</dbReference>
<dbReference type="InterPro" id="IPR006145">
    <property type="entry name" value="PsdUridine_synth_RsuA/RluA"/>
</dbReference>
<dbReference type="Gene3D" id="3.30.2350.10">
    <property type="entry name" value="Pseudouridine synthase"/>
    <property type="match status" value="1"/>
</dbReference>
<dbReference type="EMBL" id="CP014907">
    <property type="protein sequence ID" value="ANZ59266.1"/>
    <property type="molecule type" value="Genomic_DNA"/>
</dbReference>
<feature type="domain" description="Pseudouridine synthase RsuA/RluA-like" evidence="5">
    <location>
        <begin position="87"/>
        <end position="239"/>
    </location>
</feature>
<dbReference type="GO" id="GO:0003723">
    <property type="term" value="F:RNA binding"/>
    <property type="evidence" value="ECO:0007669"/>
    <property type="project" value="InterPro"/>
</dbReference>
<sequence>MTEFVWENKNDSPLKLRTFLLNKCVTRSLLKRIKYHGGSTLVNNVEQYTNYMLNPRDMVKIKLPPETQNEFLNVSNLPFEILFENDNYLIINKAVKVATVPSRIYPNDTLVNRVLGYYLRNNFSNKTIHAVNRLDRGTSGPVVFAKNSLAHSVMDKALKQHEVKKYYIAGVQGKLNIDHANIILPLGRKPDSFIERSVTTDGKYSRTEFWTQQAGNDYSIVKVQLHTGRTHQIRVHFAAIGHPLLGDWLYNPTNKLLDHQALHCYELEFYDPLDEKTIKVTAPIPIYFNELQKK</sequence>
<evidence type="ECO:0000256" key="2">
    <source>
        <dbReference type="ARBA" id="ARBA00010876"/>
    </source>
</evidence>
<dbReference type="GeneID" id="61250093"/>
<evidence type="ECO:0000259" key="5">
    <source>
        <dbReference type="Pfam" id="PF00849"/>
    </source>
</evidence>
<dbReference type="RefSeq" id="WP_056997755.1">
    <property type="nucleotide sequence ID" value="NZ_CP014872.1"/>
</dbReference>
<reference evidence="6 7" key="1">
    <citation type="submission" date="2016-03" db="EMBL/GenBank/DDBJ databases">
        <title>Pediococcus and Lactobacillus from brewery environment - whole genome sequencing and assembly.</title>
        <authorList>
            <person name="Behr J."/>
            <person name="Geissler A.J."/>
            <person name="Vogel R.F."/>
        </authorList>
    </citation>
    <scope>NUCLEOTIDE SEQUENCE [LARGE SCALE GENOMIC DNA]</scope>
    <source>
        <strain evidence="6 7">TMW 1.481</strain>
    </source>
</reference>
<dbReference type="NCBIfam" id="TIGR00005">
    <property type="entry name" value="rluA_subfam"/>
    <property type="match status" value="1"/>
</dbReference>
<gene>
    <name evidence="6" type="ORF">AYR59_04250</name>
</gene>
<dbReference type="CDD" id="cd02869">
    <property type="entry name" value="PseudoU_synth_RluA_like"/>
    <property type="match status" value="1"/>
</dbReference>
<feature type="active site" evidence="3">
    <location>
        <position position="135"/>
    </location>
</feature>
<dbReference type="AlphaFoldDB" id="A0AB33BCW2"/>
<comment type="catalytic activity">
    <reaction evidence="1 4">
        <text>a uridine in RNA = a pseudouridine in RNA</text>
        <dbReference type="Rhea" id="RHEA:48348"/>
        <dbReference type="Rhea" id="RHEA-COMP:12068"/>
        <dbReference type="Rhea" id="RHEA-COMP:12069"/>
        <dbReference type="ChEBI" id="CHEBI:65314"/>
        <dbReference type="ChEBI" id="CHEBI:65315"/>
    </reaction>
</comment>
<dbReference type="PANTHER" id="PTHR21600:SF35">
    <property type="entry name" value="PSEUDOURIDINE SYNTHASE"/>
    <property type="match status" value="1"/>
</dbReference>
<comment type="function">
    <text evidence="4">Responsible for synthesis of pseudouridine from uracil.</text>
</comment>
<comment type="similarity">
    <text evidence="2 4">Belongs to the pseudouridine synthase RluA family.</text>
</comment>
<name>A0AB33BCW2_9LACO</name>
<dbReference type="Pfam" id="PF00849">
    <property type="entry name" value="PseudoU_synth_2"/>
    <property type="match status" value="1"/>
</dbReference>